<accession>A0A4Y7LLI1</accession>
<evidence type="ECO:0000256" key="4">
    <source>
        <dbReference type="ARBA" id="ARBA00022927"/>
    </source>
</evidence>
<dbReference type="Gene3D" id="3.40.50.2060">
    <property type="match status" value="1"/>
</dbReference>
<protein>
    <recommendedName>
        <fullName evidence="6">Vacuolar protein sorting-associated protein 45</fullName>
    </recommendedName>
</protein>
<dbReference type="AlphaFoldDB" id="A0A4Y7LLI1"/>
<dbReference type="SUPFAM" id="SSF56815">
    <property type="entry name" value="Sec1/munc18-like (SM) proteins"/>
    <property type="match status" value="1"/>
</dbReference>
<evidence type="ECO:0000256" key="6">
    <source>
        <dbReference type="ARBA" id="ARBA00073001"/>
    </source>
</evidence>
<organism evidence="7">
    <name type="scientific">Eubosmina coregoni</name>
    <dbReference type="NCBI Taxonomy" id="186181"/>
    <lineage>
        <taxon>Eukaryota</taxon>
        <taxon>Metazoa</taxon>
        <taxon>Ecdysozoa</taxon>
        <taxon>Arthropoda</taxon>
        <taxon>Crustacea</taxon>
        <taxon>Branchiopoda</taxon>
        <taxon>Diplostraca</taxon>
        <taxon>Cladocera</taxon>
        <taxon>Anomopoda</taxon>
        <taxon>Bosminidae</taxon>
        <taxon>Eubosmina</taxon>
    </lineage>
</organism>
<evidence type="ECO:0000256" key="1">
    <source>
        <dbReference type="ARBA" id="ARBA00004184"/>
    </source>
</evidence>
<comment type="subcellular location">
    <subcellularLocation>
        <location evidence="1">Endomembrane system</location>
        <topology evidence="1">Peripheral membrane protein</topology>
    </subcellularLocation>
</comment>
<comment type="similarity">
    <text evidence="2">Belongs to the STXBP/unc-18/SEC1 family.</text>
</comment>
<sequence length="597" mass="67333">MNVLLAVRMYIGKMIQDSGPGMKVLLMDRETIGIISVAYAQSEILQKEVYLFEQIDKSGQGPNMKHMKCVVFLRPTQENIQLLSAELKAPRYGVYYIYFSGIISKAAIKVLAESDESEVVREIQEFYADFFAISPHLFTLNLEKPIVGMEWNQSSLQRTVQGITGLLLALKKNPTIRYQGFSTLARRLAENIRDTMVKESSLFHFQRGDTVPLLLILDRRCDPITPLLNQWTYQAMVHELLTIKNNRVSLIGVPGAPKDMSEVLLSAEQDDFYSNNMYLNFGDIGQTIKSLMDEFQTKAKSHQKVESIADMKAFVENYPQFKKMSGTVTKHVTLVGELSRLVTQHNLLEVSEAEQELACQEEHSQSLQKIRRLLSSDKVRDLDAARLVLLYGIRYNKHSNNDVAGLTESLRRRGTPDKFVEAVEAMVRYANSGDTSSSSMLTTKDVTKITDKIFKGLKGIENVFTQHTTVLKDIIDNLIKGRLTEDTYPAVGGEPLSRVQDVIIFIIGGVTHEEGLAVHQLCRSNSGVRIALGVFELSLKRLTDVPKYLIGLTTLHHSADVCEVDKFDNTAVLLRGTYWHKTHCFRNKLFEATPQTG</sequence>
<keyword evidence="4" id="KW-0653">Protein transport</keyword>
<dbReference type="Gene3D" id="3.40.50.1910">
    <property type="match status" value="1"/>
</dbReference>
<dbReference type="EMBL" id="LR000091">
    <property type="protein sequence ID" value="SVE69710.1"/>
    <property type="molecule type" value="mRNA"/>
</dbReference>
<evidence type="ECO:0000256" key="5">
    <source>
        <dbReference type="ARBA" id="ARBA00023136"/>
    </source>
</evidence>
<dbReference type="Gene3D" id="3.90.830.10">
    <property type="entry name" value="Syntaxin Binding Protein 1, Chain A, domain 2"/>
    <property type="match status" value="1"/>
</dbReference>
<dbReference type="GO" id="GO:0012505">
    <property type="term" value="C:endomembrane system"/>
    <property type="evidence" value="ECO:0007669"/>
    <property type="project" value="UniProtKB-SubCell"/>
</dbReference>
<dbReference type="GO" id="GO:0016192">
    <property type="term" value="P:vesicle-mediated transport"/>
    <property type="evidence" value="ECO:0007669"/>
    <property type="project" value="InterPro"/>
</dbReference>
<name>A0A4Y7LLI1_9CRUS</name>
<dbReference type="InterPro" id="IPR001619">
    <property type="entry name" value="Sec1-like"/>
</dbReference>
<keyword evidence="3" id="KW-0813">Transport</keyword>
<proteinExistence type="evidence at transcript level"/>
<dbReference type="GO" id="GO:0031410">
    <property type="term" value="C:cytoplasmic vesicle"/>
    <property type="evidence" value="ECO:0007669"/>
    <property type="project" value="UniProtKB-ARBA"/>
</dbReference>
<dbReference type="InterPro" id="IPR043154">
    <property type="entry name" value="Sec-1-like_dom1"/>
</dbReference>
<dbReference type="PANTHER" id="PTHR11679">
    <property type="entry name" value="VESICLE PROTEIN SORTING-ASSOCIATED"/>
    <property type="match status" value="1"/>
</dbReference>
<dbReference type="PIRSF" id="PIRSF005715">
    <property type="entry name" value="VPS45_Sec1"/>
    <property type="match status" value="1"/>
</dbReference>
<dbReference type="InterPro" id="IPR027482">
    <property type="entry name" value="Sec1-like_dom2"/>
</dbReference>
<evidence type="ECO:0000256" key="2">
    <source>
        <dbReference type="ARBA" id="ARBA00009884"/>
    </source>
</evidence>
<dbReference type="InterPro" id="IPR036045">
    <property type="entry name" value="Sec1-like_sf"/>
</dbReference>
<dbReference type="InterPro" id="IPR043127">
    <property type="entry name" value="Sec-1-like_dom3a"/>
</dbReference>
<gene>
    <name evidence="7" type="primary">EOG090X03QA</name>
</gene>
<dbReference type="Pfam" id="PF00995">
    <property type="entry name" value="Sec1"/>
    <property type="match status" value="1"/>
</dbReference>
<reference evidence="7" key="1">
    <citation type="submission" date="2018-08" db="EMBL/GenBank/DDBJ databases">
        <authorList>
            <person name="Cornetti L."/>
        </authorList>
    </citation>
    <scope>NUCLEOTIDE SEQUENCE</scope>
    <source>
        <strain evidence="7">FI-BAL1-1</strain>
    </source>
</reference>
<dbReference type="Gene3D" id="1.25.40.60">
    <property type="match status" value="1"/>
</dbReference>
<evidence type="ECO:0000256" key="3">
    <source>
        <dbReference type="ARBA" id="ARBA00022448"/>
    </source>
</evidence>
<evidence type="ECO:0000313" key="7">
    <source>
        <dbReference type="EMBL" id="SVE69710.1"/>
    </source>
</evidence>
<dbReference type="FunFam" id="3.90.830.10:FF:000002">
    <property type="entry name" value="Vacuolar protein sorting-associated protein 45"/>
    <property type="match status" value="1"/>
</dbReference>
<keyword evidence="5" id="KW-0472">Membrane</keyword>
<dbReference type="GO" id="GO:0015031">
    <property type="term" value="P:protein transport"/>
    <property type="evidence" value="ECO:0007669"/>
    <property type="project" value="UniProtKB-KW"/>
</dbReference>